<dbReference type="InterPro" id="IPR018490">
    <property type="entry name" value="cNMP-bd_dom_sf"/>
</dbReference>
<dbReference type="GO" id="GO:0003700">
    <property type="term" value="F:DNA-binding transcription factor activity"/>
    <property type="evidence" value="ECO:0007669"/>
    <property type="project" value="TreeGrafter"/>
</dbReference>
<dbReference type="EMBL" id="FQZU01000003">
    <property type="protein sequence ID" value="SHI94308.1"/>
    <property type="molecule type" value="Genomic_DNA"/>
</dbReference>
<dbReference type="InterPro" id="IPR014710">
    <property type="entry name" value="RmlC-like_jellyroll"/>
</dbReference>
<dbReference type="Proteomes" id="UP000183994">
    <property type="component" value="Unassembled WGS sequence"/>
</dbReference>
<gene>
    <name evidence="2" type="ORF">SAMN02745216_00756</name>
</gene>
<dbReference type="CDD" id="cd00038">
    <property type="entry name" value="CAP_ED"/>
    <property type="match status" value="1"/>
</dbReference>
<dbReference type="InterPro" id="IPR011752">
    <property type="entry name" value="PilV_Myxo-type"/>
</dbReference>
<sequence length="227" mass="25185">MLNTTSEETYRDGETIFEEGSTGDWVYVVESGAVELYKIVDGKKVVIEVLRAGEVFGELAFIARFPRTASARALGDTVLGVMDKMYMDTEYNKLSGSFQLVLKSLAMRLKKTTEAAVGKNSTRFEPRINKCIALTFKDKDAFIQAYSHNLSGSGLFIKTSKPLPKGDTLDLQIKIPKLESPLKFLCVVAWSRKETSDPVNLPVGMGVKFVQMSDGEKDRLRKILAAI</sequence>
<dbReference type="PRINTS" id="PR00103">
    <property type="entry name" value="CAMPKINASE"/>
</dbReference>
<dbReference type="InterPro" id="IPR050397">
    <property type="entry name" value="Env_Response_Regulators"/>
</dbReference>
<reference evidence="3" key="1">
    <citation type="submission" date="2016-11" db="EMBL/GenBank/DDBJ databases">
        <authorList>
            <person name="Varghese N."/>
            <person name="Submissions S."/>
        </authorList>
    </citation>
    <scope>NUCLEOTIDE SEQUENCE [LARGE SCALE GENOMIC DNA]</scope>
    <source>
        <strain evidence="3">DSM 16219</strain>
    </source>
</reference>
<dbReference type="AlphaFoldDB" id="A0A1M6F996"/>
<dbReference type="RefSeq" id="WP_073473021.1">
    <property type="nucleotide sequence ID" value="NZ_FQZU01000003.1"/>
</dbReference>
<dbReference type="PROSITE" id="PS50042">
    <property type="entry name" value="CNMP_BINDING_3"/>
    <property type="match status" value="1"/>
</dbReference>
<dbReference type="Gene3D" id="2.60.120.10">
    <property type="entry name" value="Jelly Rolls"/>
    <property type="match status" value="1"/>
</dbReference>
<keyword evidence="3" id="KW-1185">Reference proteome</keyword>
<dbReference type="PANTHER" id="PTHR24567:SF74">
    <property type="entry name" value="HTH-TYPE TRANSCRIPTIONAL REGULATOR ARCR"/>
    <property type="match status" value="1"/>
</dbReference>
<dbReference type="SUPFAM" id="SSF141371">
    <property type="entry name" value="PilZ domain-like"/>
    <property type="match status" value="1"/>
</dbReference>
<dbReference type="SUPFAM" id="SSF51206">
    <property type="entry name" value="cAMP-binding domain-like"/>
    <property type="match status" value="1"/>
</dbReference>
<accession>A0A1M6F996</accession>
<dbReference type="InterPro" id="IPR009875">
    <property type="entry name" value="PilZ_domain"/>
</dbReference>
<dbReference type="Gene3D" id="2.40.10.220">
    <property type="entry name" value="predicted glycosyltransferase like domains"/>
    <property type="match status" value="1"/>
</dbReference>
<dbReference type="GO" id="GO:0035438">
    <property type="term" value="F:cyclic-di-GMP binding"/>
    <property type="evidence" value="ECO:0007669"/>
    <property type="project" value="InterPro"/>
</dbReference>
<dbReference type="NCBIfam" id="TIGR02266">
    <property type="entry name" value="gmx_TIGR02266"/>
    <property type="match status" value="1"/>
</dbReference>
<dbReference type="STRING" id="1121393.SAMN02745216_00756"/>
<evidence type="ECO:0000313" key="3">
    <source>
        <dbReference type="Proteomes" id="UP000183994"/>
    </source>
</evidence>
<evidence type="ECO:0000259" key="1">
    <source>
        <dbReference type="PROSITE" id="PS50042"/>
    </source>
</evidence>
<evidence type="ECO:0000313" key="2">
    <source>
        <dbReference type="EMBL" id="SHI94308.1"/>
    </source>
</evidence>
<name>A0A1M6F996_9BACT</name>
<feature type="domain" description="Cyclic nucleotide-binding" evidence="1">
    <location>
        <begin position="1"/>
        <end position="84"/>
    </location>
</feature>
<dbReference type="SMART" id="SM00100">
    <property type="entry name" value="cNMP"/>
    <property type="match status" value="1"/>
</dbReference>
<dbReference type="InterPro" id="IPR000595">
    <property type="entry name" value="cNMP-bd_dom"/>
</dbReference>
<dbReference type="Pfam" id="PF07238">
    <property type="entry name" value="PilZ"/>
    <property type="match status" value="1"/>
</dbReference>
<dbReference type="Pfam" id="PF00027">
    <property type="entry name" value="cNMP_binding"/>
    <property type="match status" value="1"/>
</dbReference>
<protein>
    <submittedName>
        <fullName evidence="2">Myxococcus xanthus paralogous domain TIGR02266</fullName>
    </submittedName>
</protein>
<dbReference type="GO" id="GO:0005829">
    <property type="term" value="C:cytosol"/>
    <property type="evidence" value="ECO:0007669"/>
    <property type="project" value="TreeGrafter"/>
</dbReference>
<organism evidence="2 3">
    <name type="scientific">Desulfatibacillum alkenivorans DSM 16219</name>
    <dbReference type="NCBI Taxonomy" id="1121393"/>
    <lineage>
        <taxon>Bacteria</taxon>
        <taxon>Pseudomonadati</taxon>
        <taxon>Thermodesulfobacteriota</taxon>
        <taxon>Desulfobacteria</taxon>
        <taxon>Desulfobacterales</taxon>
        <taxon>Desulfatibacillaceae</taxon>
        <taxon>Desulfatibacillum</taxon>
    </lineage>
</organism>
<proteinExistence type="predicted"/>
<dbReference type="PANTHER" id="PTHR24567">
    <property type="entry name" value="CRP FAMILY TRANSCRIPTIONAL REGULATORY PROTEIN"/>
    <property type="match status" value="1"/>
</dbReference>